<keyword evidence="5" id="KW-1185">Reference proteome</keyword>
<dbReference type="EMBL" id="AP017369">
    <property type="protein sequence ID" value="BAU96091.1"/>
    <property type="molecule type" value="Genomic_DNA"/>
</dbReference>
<dbReference type="PROSITE" id="PS51459">
    <property type="entry name" value="FIDO"/>
    <property type="match status" value="1"/>
</dbReference>
<evidence type="ECO:0000256" key="2">
    <source>
        <dbReference type="PIRSR" id="PIRSR640198-2"/>
    </source>
</evidence>
<reference evidence="4 5" key="1">
    <citation type="submission" date="2016-02" db="EMBL/GenBank/DDBJ databases">
        <title>Corynebacterium glutamicum N24 whole genome sequencing project.</title>
        <authorList>
            <person name="Matsutani M."/>
            <person name="Nangtapong N."/>
            <person name="Yakushi T."/>
            <person name="Matsushita K."/>
        </authorList>
    </citation>
    <scope>NUCLEOTIDE SEQUENCE [LARGE SCALE GENOMIC DNA]</scope>
    <source>
        <strain evidence="4 5">N24</strain>
    </source>
</reference>
<dbReference type="Proteomes" id="UP000218244">
    <property type="component" value="Chromosome"/>
</dbReference>
<dbReference type="InterPro" id="IPR040198">
    <property type="entry name" value="Fido_containing"/>
</dbReference>
<dbReference type="RefSeq" id="WP_096456342.1">
    <property type="nucleotide sequence ID" value="NZ_AP017369.1"/>
</dbReference>
<keyword evidence="2" id="KW-0067">ATP-binding</keyword>
<dbReference type="KEGG" id="csur:N24_1829"/>
<keyword evidence="2" id="KW-0547">Nucleotide-binding</keyword>
<organism evidence="4 5">
    <name type="scientific">Corynebacterium suranareeae</name>
    <dbReference type="NCBI Taxonomy" id="2506452"/>
    <lineage>
        <taxon>Bacteria</taxon>
        <taxon>Bacillati</taxon>
        <taxon>Actinomycetota</taxon>
        <taxon>Actinomycetes</taxon>
        <taxon>Mycobacteriales</taxon>
        <taxon>Corynebacteriaceae</taxon>
        <taxon>Corynebacterium</taxon>
    </lineage>
</organism>
<dbReference type="Pfam" id="PF02661">
    <property type="entry name" value="Fic"/>
    <property type="match status" value="1"/>
</dbReference>
<dbReference type="SUPFAM" id="SSF140931">
    <property type="entry name" value="Fic-like"/>
    <property type="match status" value="1"/>
</dbReference>
<evidence type="ECO:0000313" key="5">
    <source>
        <dbReference type="Proteomes" id="UP000218244"/>
    </source>
</evidence>
<dbReference type="PANTHER" id="PTHR13504:SF40">
    <property type="entry name" value="FIDO DOMAIN-CONTAINING PROTEIN"/>
    <property type="match status" value="1"/>
</dbReference>
<dbReference type="AlphaFoldDB" id="A0A160PSZ0"/>
<evidence type="ECO:0000259" key="3">
    <source>
        <dbReference type="PROSITE" id="PS51459"/>
    </source>
</evidence>
<protein>
    <submittedName>
        <fullName evidence="4">Fic family protein</fullName>
    </submittedName>
</protein>
<sequence>MQYRPLSKVFHAAHHTQARELLETTYCERLTNENSVHTGVLVRGFPLFCVVDAEVEVLVSELQQLDTQLAQQFKAQKLHDLAGSEVVASNSVEGVAIPSALSELAMYRYYVRLLEVTSAGAAALFPGSVQQMRGLYNDFFATAGSQSQGELVDSDAVLDGELFRSHPVHVVTGAGHVAHAGFSSESEIITGVDAFIELELRRSAEDIATAVMSHYLFEAIHPFYDGNGRLGRYLLSVQMRRSLSAAGAMMVSQAIFSNERTYYKAFSVTQNPLNYSDGTPFVIMMLEMFTAYFRAALGGE</sequence>
<accession>A0A160PSZ0</accession>
<proteinExistence type="predicted"/>
<dbReference type="InterPro" id="IPR003812">
    <property type="entry name" value="Fido"/>
</dbReference>
<evidence type="ECO:0000256" key="1">
    <source>
        <dbReference type="PIRSR" id="PIRSR640198-1"/>
    </source>
</evidence>
<evidence type="ECO:0000313" key="4">
    <source>
        <dbReference type="EMBL" id="BAU96091.1"/>
    </source>
</evidence>
<feature type="domain" description="Fido" evidence="3">
    <location>
        <begin position="127"/>
        <end position="284"/>
    </location>
</feature>
<feature type="active site" evidence="1">
    <location>
        <position position="221"/>
    </location>
</feature>
<dbReference type="InterPro" id="IPR036597">
    <property type="entry name" value="Fido-like_dom_sf"/>
</dbReference>
<dbReference type="Gene3D" id="1.10.3290.10">
    <property type="entry name" value="Fido-like domain"/>
    <property type="match status" value="1"/>
</dbReference>
<name>A0A160PSZ0_9CORY</name>
<dbReference type="PANTHER" id="PTHR13504">
    <property type="entry name" value="FIDO DOMAIN-CONTAINING PROTEIN DDB_G0283145"/>
    <property type="match status" value="1"/>
</dbReference>
<feature type="binding site" evidence="2">
    <location>
        <begin position="225"/>
        <end position="232"/>
    </location>
    <ligand>
        <name>ATP</name>
        <dbReference type="ChEBI" id="CHEBI:30616"/>
    </ligand>
</feature>
<dbReference type="GO" id="GO:0005524">
    <property type="term" value="F:ATP binding"/>
    <property type="evidence" value="ECO:0007669"/>
    <property type="project" value="UniProtKB-KW"/>
</dbReference>
<gene>
    <name evidence="4" type="ORF">N24_1829</name>
</gene>